<name>A0A0A9HA11_ARUDO</name>
<proteinExistence type="predicted"/>
<reference evidence="1" key="1">
    <citation type="submission" date="2014-09" db="EMBL/GenBank/DDBJ databases">
        <authorList>
            <person name="Magalhaes I.L.F."/>
            <person name="Oliveira U."/>
            <person name="Santos F.R."/>
            <person name="Vidigal T.H.D.A."/>
            <person name="Brescovit A.D."/>
            <person name="Santos A.J."/>
        </authorList>
    </citation>
    <scope>NUCLEOTIDE SEQUENCE</scope>
    <source>
        <tissue evidence="1">Shoot tissue taken approximately 20 cm above the soil surface</tissue>
    </source>
</reference>
<sequence length="38" mass="4354">MADRWTSCNQLVTKHQSFSSVLLSKLIQVMARSDRNSD</sequence>
<dbReference type="EMBL" id="GBRH01168143">
    <property type="protein sequence ID" value="JAE29753.1"/>
    <property type="molecule type" value="Transcribed_RNA"/>
</dbReference>
<protein>
    <submittedName>
        <fullName evidence="1">Uncharacterized protein</fullName>
    </submittedName>
</protein>
<accession>A0A0A9HA11</accession>
<dbReference type="AlphaFoldDB" id="A0A0A9HA11"/>
<reference evidence="1" key="2">
    <citation type="journal article" date="2015" name="Data Brief">
        <title>Shoot transcriptome of the giant reed, Arundo donax.</title>
        <authorList>
            <person name="Barrero R.A."/>
            <person name="Guerrero F.D."/>
            <person name="Moolhuijzen P."/>
            <person name="Goolsby J.A."/>
            <person name="Tidwell J."/>
            <person name="Bellgard S.E."/>
            <person name="Bellgard M.I."/>
        </authorList>
    </citation>
    <scope>NUCLEOTIDE SEQUENCE</scope>
    <source>
        <tissue evidence="1">Shoot tissue taken approximately 20 cm above the soil surface</tissue>
    </source>
</reference>
<organism evidence="1">
    <name type="scientific">Arundo donax</name>
    <name type="common">Giant reed</name>
    <name type="synonym">Donax arundinaceus</name>
    <dbReference type="NCBI Taxonomy" id="35708"/>
    <lineage>
        <taxon>Eukaryota</taxon>
        <taxon>Viridiplantae</taxon>
        <taxon>Streptophyta</taxon>
        <taxon>Embryophyta</taxon>
        <taxon>Tracheophyta</taxon>
        <taxon>Spermatophyta</taxon>
        <taxon>Magnoliopsida</taxon>
        <taxon>Liliopsida</taxon>
        <taxon>Poales</taxon>
        <taxon>Poaceae</taxon>
        <taxon>PACMAD clade</taxon>
        <taxon>Arundinoideae</taxon>
        <taxon>Arundineae</taxon>
        <taxon>Arundo</taxon>
    </lineage>
</organism>
<evidence type="ECO:0000313" key="1">
    <source>
        <dbReference type="EMBL" id="JAE29753.1"/>
    </source>
</evidence>